<evidence type="ECO:0000313" key="1">
    <source>
        <dbReference type="EMBL" id="WDA43780.1"/>
    </source>
</evidence>
<dbReference type="InterPro" id="IPR010982">
    <property type="entry name" value="Lambda_DNA-bd_dom_sf"/>
</dbReference>
<evidence type="ECO:0000313" key="2">
    <source>
        <dbReference type="Proteomes" id="UP001214996"/>
    </source>
</evidence>
<sequence length="532" mass="62236">MEDIRKNESKINDMRKNIVLTQVTMDKIKENYEDIIKEIIIKAINKEISEEEIKNFINKRQEIERISIKANIIRETIPTSSKELSENDRNKIKNYYNTGNFTQSELADIFGVAQATISRILKIDKENIAVLAMDGRLNYEGEGVLRIAKNVYPINLKLKLLEDGYYEFTGTIDKKNANILPVYFSNEELDNISLNDVVLKNINNQVIKQKKIENLFISKVSKNKITYTFIPKNGFIEMEKEETYPNHYYIYAGISSKIKIGLETNGIVVQSNTYQRNLVCIYCPKKEIQENTLENIVLSLELLHGHSIRKVSEEYIGKKICFFIEGKFSKKNYDEDNISESILSDFSYASNFIYRVLDFLDKKDNIGKKKWKRAIKLIISFKESSNVDLLIRLFQFFDIFKEKDVNYKDALIEEFNLKESEAKFMTKIRNDLVHEGLFLDESFLKNINILSEDSNLKQLLSRTENLFKQVVLLAFYVEEIVVKYFILKLPFSNKGMEGILRLHQTSNPDEVLIFINAEFKDYEELYKQILKS</sequence>
<protein>
    <submittedName>
        <fullName evidence="1">Helix-turn-helix domain-containing protein</fullName>
    </submittedName>
</protein>
<dbReference type="Gene3D" id="1.10.10.60">
    <property type="entry name" value="Homeodomain-like"/>
    <property type="match status" value="1"/>
</dbReference>
<organism evidence="1 2">
    <name type="scientific">Fusobacterium nucleatum</name>
    <dbReference type="NCBI Taxonomy" id="851"/>
    <lineage>
        <taxon>Bacteria</taxon>
        <taxon>Fusobacteriati</taxon>
        <taxon>Fusobacteriota</taxon>
        <taxon>Fusobacteriia</taxon>
        <taxon>Fusobacteriales</taxon>
        <taxon>Fusobacteriaceae</taxon>
        <taxon>Fusobacterium</taxon>
    </lineage>
</organism>
<name>A0AAX3MAU0_FUSNU</name>
<dbReference type="Proteomes" id="UP001214996">
    <property type="component" value="Chromosome"/>
</dbReference>
<dbReference type="GO" id="GO:0003677">
    <property type="term" value="F:DNA binding"/>
    <property type="evidence" value="ECO:0007669"/>
    <property type="project" value="InterPro"/>
</dbReference>
<dbReference type="SUPFAM" id="SSF47413">
    <property type="entry name" value="lambda repressor-like DNA-binding domains"/>
    <property type="match status" value="1"/>
</dbReference>
<proteinExistence type="predicted"/>
<dbReference type="RefSeq" id="WP_273833258.1">
    <property type="nucleotide sequence ID" value="NZ_CP117525.1"/>
</dbReference>
<accession>A0AAX3MAU0</accession>
<reference evidence="1" key="1">
    <citation type="submission" date="2023-02" db="EMBL/GenBank/DDBJ databases">
        <title>Pan-genomic study of Fusobacterium nucleatum reveals the distribution of pathogenic genes and functional clusters at subspecies and strain levels.</title>
        <authorList>
            <person name="Feng Q."/>
            <person name="Sun T."/>
        </authorList>
    </citation>
    <scope>NUCLEOTIDE SEQUENCE</scope>
    <source>
        <strain evidence="1">FNV</strain>
    </source>
</reference>
<dbReference type="EMBL" id="CP117525">
    <property type="protein sequence ID" value="WDA43780.1"/>
    <property type="molecule type" value="Genomic_DNA"/>
</dbReference>
<dbReference type="AlphaFoldDB" id="A0AAX3MAU0"/>
<gene>
    <name evidence="1" type="ORF">PSR69_08865</name>
</gene>